<reference evidence="10" key="2">
    <citation type="submission" date="2021-04" db="EMBL/GenBank/DDBJ databases">
        <authorList>
            <person name="Gilroy R."/>
        </authorList>
    </citation>
    <scope>NUCLEOTIDE SEQUENCE</scope>
    <source>
        <strain evidence="10">CHK185-5351</strain>
    </source>
</reference>
<evidence type="ECO:0000256" key="4">
    <source>
        <dbReference type="ARBA" id="ARBA00022801"/>
    </source>
</evidence>
<evidence type="ECO:0000259" key="8">
    <source>
        <dbReference type="Pfam" id="PF02836"/>
    </source>
</evidence>
<dbReference type="PANTHER" id="PTHR10066:SF67">
    <property type="entry name" value="BETA-GLUCURONIDASE"/>
    <property type="match status" value="1"/>
</dbReference>
<evidence type="ECO:0000256" key="6">
    <source>
        <dbReference type="RuleBase" id="RU361154"/>
    </source>
</evidence>
<feature type="domain" description="Glycoside hydrolase family 2 catalytic" evidence="8">
    <location>
        <begin position="279"/>
        <end position="598"/>
    </location>
</feature>
<dbReference type="PROSITE" id="PS00719">
    <property type="entry name" value="GLYCOSYL_HYDROL_F2_1"/>
    <property type="match status" value="1"/>
</dbReference>
<sequence>MKQSMLYPRASASRRVVDLGGMWKFCLDWDGTGDAKGWKDGIPGEEKIPVPASFNDFYTDKNIREFAGDFWYETEVFVPGEWKEMHVDLRFAALTHRGTVYVNGREIISHEGGFLPFSARIDDVVRWNEKNLVVVKGNNELSFTSLPAGFTQTLKSGKKMVRPFFDFFNYAGIQRPVKLVALPKEYIVDFTVNHRLEGTTAYVDYQTETTGDHPVTVEVFDEAGNFVTKAEGKEGTLTIPDARLWEVRDAYLYRFVLRILDGDAVLDEYEEEIGIRTFEIQGNSFHLNGHPVYLKGFGKHEDSDIVGRGYHPGVIKRDFELMKWIGANSFRTSHYPYSEEIYQMADREGFLVIDEVPAVGFFESLVNFVDAVSGKSTNFFERSTVPELKKNHLAMLEDLIRRDKNHACVIAWSLFNEPDTMSASAVPYFADIFEKARELDVQKRPRTFAMELNSSPEKCTCYQFSDFLCFNRYYGWYLLGGYEMQDAEEAFRAELDAWLAKGVNCPFVFTEYGCDNLQGEYKLPSVQWSAEYELEYLKIYERVFDSYDCIKGEQVWNFADFQTVEGIMRVNGNKKGIFTRQRQPKAAAYYFKNRWEKLPVDYKG</sequence>
<accession>A0A9D2SLZ2</accession>
<dbReference type="EC" id="3.2.1.31" evidence="2"/>
<comment type="similarity">
    <text evidence="1 6">Belongs to the glycosyl hydrolase 2 family.</text>
</comment>
<dbReference type="InterPro" id="IPR036156">
    <property type="entry name" value="Beta-gal/glucu_dom_sf"/>
</dbReference>
<proteinExistence type="inferred from homology"/>
<comment type="caution">
    <text evidence="10">The sequence shown here is derived from an EMBL/GenBank/DDBJ whole genome shotgun (WGS) entry which is preliminary data.</text>
</comment>
<dbReference type="InterPro" id="IPR008979">
    <property type="entry name" value="Galactose-bd-like_sf"/>
</dbReference>
<feature type="domain" description="Glycoside hydrolase family 2 immunoglobulin-like beta-sandwich" evidence="7">
    <location>
        <begin position="186"/>
        <end position="276"/>
    </location>
</feature>
<evidence type="ECO:0000259" key="9">
    <source>
        <dbReference type="Pfam" id="PF02837"/>
    </source>
</evidence>
<evidence type="ECO:0000313" key="10">
    <source>
        <dbReference type="EMBL" id="HJC15461.1"/>
    </source>
</evidence>
<dbReference type="InterPro" id="IPR017853">
    <property type="entry name" value="GH"/>
</dbReference>
<dbReference type="InterPro" id="IPR006104">
    <property type="entry name" value="Glyco_hydro_2_N"/>
</dbReference>
<dbReference type="GO" id="GO:0019391">
    <property type="term" value="P:glucuronoside catabolic process"/>
    <property type="evidence" value="ECO:0007669"/>
    <property type="project" value="TreeGrafter"/>
</dbReference>
<dbReference type="SUPFAM" id="SSF49785">
    <property type="entry name" value="Galactose-binding domain-like"/>
    <property type="match status" value="1"/>
</dbReference>
<dbReference type="NCBIfam" id="NF007538">
    <property type="entry name" value="PRK10150.1"/>
    <property type="match status" value="1"/>
</dbReference>
<dbReference type="InterPro" id="IPR013783">
    <property type="entry name" value="Ig-like_fold"/>
</dbReference>
<dbReference type="InterPro" id="IPR023230">
    <property type="entry name" value="Glyco_hydro_2_CS"/>
</dbReference>
<keyword evidence="5 6" id="KW-0326">Glycosidase</keyword>
<keyword evidence="4 6" id="KW-0378">Hydrolase</keyword>
<dbReference type="InterPro" id="IPR006103">
    <property type="entry name" value="Glyco_hydro_2_cat"/>
</dbReference>
<dbReference type="FunFam" id="3.20.20.80:FF:000080">
    <property type="entry name" value="Beta-glucuronidase UidA"/>
    <property type="match status" value="1"/>
</dbReference>
<organism evidence="10 11">
    <name type="scientific">Candidatus Fusicatenibacter intestinigallinarum</name>
    <dbReference type="NCBI Taxonomy" id="2838598"/>
    <lineage>
        <taxon>Bacteria</taxon>
        <taxon>Bacillati</taxon>
        <taxon>Bacillota</taxon>
        <taxon>Clostridia</taxon>
        <taxon>Lachnospirales</taxon>
        <taxon>Lachnospiraceae</taxon>
        <taxon>Fusicatenibacter</taxon>
    </lineage>
</organism>
<feature type="domain" description="Glycosyl hydrolases family 2 sugar binding" evidence="9">
    <location>
        <begin position="18"/>
        <end position="183"/>
    </location>
</feature>
<dbReference type="Gene3D" id="3.20.20.80">
    <property type="entry name" value="Glycosidases"/>
    <property type="match status" value="1"/>
</dbReference>
<evidence type="ECO:0000256" key="2">
    <source>
        <dbReference type="ARBA" id="ARBA00012761"/>
    </source>
</evidence>
<dbReference type="SUPFAM" id="SSF51445">
    <property type="entry name" value="(Trans)glycosidases"/>
    <property type="match status" value="1"/>
</dbReference>
<dbReference type="GO" id="GO:0004566">
    <property type="term" value="F:beta-glucuronidase activity"/>
    <property type="evidence" value="ECO:0007669"/>
    <property type="project" value="UniProtKB-EC"/>
</dbReference>
<dbReference type="Pfam" id="PF00703">
    <property type="entry name" value="Glyco_hydro_2"/>
    <property type="match status" value="1"/>
</dbReference>
<dbReference type="InterPro" id="IPR006102">
    <property type="entry name" value="Ig-like_GH2"/>
</dbReference>
<evidence type="ECO:0000256" key="5">
    <source>
        <dbReference type="ARBA" id="ARBA00023295"/>
    </source>
</evidence>
<name>A0A9D2SLZ2_9FIRM</name>
<evidence type="ECO:0000313" key="11">
    <source>
        <dbReference type="Proteomes" id="UP000823849"/>
    </source>
</evidence>
<gene>
    <name evidence="10" type="primary">uidA</name>
    <name evidence="10" type="ORF">H9705_06490</name>
</gene>
<evidence type="ECO:0000256" key="1">
    <source>
        <dbReference type="ARBA" id="ARBA00007401"/>
    </source>
</evidence>
<dbReference type="PRINTS" id="PR00132">
    <property type="entry name" value="GLHYDRLASE2"/>
</dbReference>
<dbReference type="GO" id="GO:0030246">
    <property type="term" value="F:carbohydrate binding"/>
    <property type="evidence" value="ECO:0007669"/>
    <property type="project" value="TreeGrafter"/>
</dbReference>
<dbReference type="Pfam" id="PF02837">
    <property type="entry name" value="Glyco_hydro_2_N"/>
    <property type="match status" value="1"/>
</dbReference>
<dbReference type="Pfam" id="PF02836">
    <property type="entry name" value="Glyco_hydro_2_C"/>
    <property type="match status" value="1"/>
</dbReference>
<reference evidence="10" key="1">
    <citation type="journal article" date="2021" name="PeerJ">
        <title>Extensive microbial diversity within the chicken gut microbiome revealed by metagenomics and culture.</title>
        <authorList>
            <person name="Gilroy R."/>
            <person name="Ravi A."/>
            <person name="Getino M."/>
            <person name="Pursley I."/>
            <person name="Horton D.L."/>
            <person name="Alikhan N.F."/>
            <person name="Baker D."/>
            <person name="Gharbi K."/>
            <person name="Hall N."/>
            <person name="Watson M."/>
            <person name="Adriaenssens E.M."/>
            <person name="Foster-Nyarko E."/>
            <person name="Jarju S."/>
            <person name="Secka A."/>
            <person name="Antonio M."/>
            <person name="Oren A."/>
            <person name="Chaudhuri R.R."/>
            <person name="La Ragione R."/>
            <person name="Hildebrand F."/>
            <person name="Pallen M.J."/>
        </authorList>
    </citation>
    <scope>NUCLEOTIDE SEQUENCE</scope>
    <source>
        <strain evidence="10">CHK185-5351</strain>
    </source>
</reference>
<dbReference type="Gene3D" id="2.60.40.10">
    <property type="entry name" value="Immunoglobulins"/>
    <property type="match status" value="1"/>
</dbReference>
<dbReference type="PANTHER" id="PTHR10066">
    <property type="entry name" value="BETA-GLUCURONIDASE"/>
    <property type="match status" value="1"/>
</dbReference>
<dbReference type="AlphaFoldDB" id="A0A9D2SLZ2"/>
<dbReference type="InterPro" id="IPR006101">
    <property type="entry name" value="Glyco_hydro_2"/>
</dbReference>
<dbReference type="EMBL" id="DWWU01000027">
    <property type="protein sequence ID" value="HJC15461.1"/>
    <property type="molecule type" value="Genomic_DNA"/>
</dbReference>
<evidence type="ECO:0000256" key="3">
    <source>
        <dbReference type="ARBA" id="ARBA00016205"/>
    </source>
</evidence>
<evidence type="ECO:0000259" key="7">
    <source>
        <dbReference type="Pfam" id="PF00703"/>
    </source>
</evidence>
<dbReference type="SUPFAM" id="SSF49303">
    <property type="entry name" value="beta-Galactosidase/glucuronidase domain"/>
    <property type="match status" value="1"/>
</dbReference>
<dbReference type="Proteomes" id="UP000823849">
    <property type="component" value="Unassembled WGS sequence"/>
</dbReference>
<dbReference type="Gene3D" id="2.60.120.260">
    <property type="entry name" value="Galactose-binding domain-like"/>
    <property type="match status" value="1"/>
</dbReference>
<dbReference type="GO" id="GO:0005975">
    <property type="term" value="P:carbohydrate metabolic process"/>
    <property type="evidence" value="ECO:0007669"/>
    <property type="project" value="InterPro"/>
</dbReference>
<protein>
    <recommendedName>
        <fullName evidence="3">Beta-glucuronidase</fullName>
        <ecNumber evidence="2">3.2.1.31</ecNumber>
    </recommendedName>
</protein>